<accession>A0A8J4QBN8</accession>
<dbReference type="AlphaFoldDB" id="A0A8J4QBN8"/>
<name>A0A8J4QBN8_9ROSI</name>
<organism evidence="1 2">
    <name type="scientific">Castanea mollissima</name>
    <name type="common">Chinese chestnut</name>
    <dbReference type="NCBI Taxonomy" id="60419"/>
    <lineage>
        <taxon>Eukaryota</taxon>
        <taxon>Viridiplantae</taxon>
        <taxon>Streptophyta</taxon>
        <taxon>Embryophyta</taxon>
        <taxon>Tracheophyta</taxon>
        <taxon>Spermatophyta</taxon>
        <taxon>Magnoliopsida</taxon>
        <taxon>eudicotyledons</taxon>
        <taxon>Gunneridae</taxon>
        <taxon>Pentapetalae</taxon>
        <taxon>rosids</taxon>
        <taxon>fabids</taxon>
        <taxon>Fagales</taxon>
        <taxon>Fagaceae</taxon>
        <taxon>Castanea</taxon>
    </lineage>
</organism>
<dbReference type="Proteomes" id="UP000737018">
    <property type="component" value="Unassembled WGS sequence"/>
</dbReference>
<keyword evidence="2" id="KW-1185">Reference proteome</keyword>
<gene>
    <name evidence="1" type="ORF">CMV_026574</name>
</gene>
<dbReference type="OrthoDB" id="1713558at2759"/>
<protein>
    <submittedName>
        <fullName evidence="1">Uncharacterized protein</fullName>
    </submittedName>
</protein>
<dbReference type="EMBL" id="JRKL02007980">
    <property type="protein sequence ID" value="KAF3947268.1"/>
    <property type="molecule type" value="Genomic_DNA"/>
</dbReference>
<proteinExistence type="predicted"/>
<reference evidence="1" key="1">
    <citation type="submission" date="2020-03" db="EMBL/GenBank/DDBJ databases">
        <title>Castanea mollissima Vanexum genome sequencing.</title>
        <authorList>
            <person name="Staton M."/>
        </authorList>
    </citation>
    <scope>NUCLEOTIDE SEQUENCE</scope>
    <source>
        <tissue evidence="1">Leaf</tissue>
    </source>
</reference>
<comment type="caution">
    <text evidence="1">The sequence shown here is derived from an EMBL/GenBank/DDBJ whole genome shotgun (WGS) entry which is preliminary data.</text>
</comment>
<evidence type="ECO:0000313" key="2">
    <source>
        <dbReference type="Proteomes" id="UP000737018"/>
    </source>
</evidence>
<sequence>MRAVIWCCLNPRATAVAKKLRSKAPRFEAHSKQQLTMALRRKLNVIVLTAFLNFTLTLGSDLHGRLFAYLPKDDEHDMDKRRNEITQLDQG</sequence>
<evidence type="ECO:0000313" key="1">
    <source>
        <dbReference type="EMBL" id="KAF3947268.1"/>
    </source>
</evidence>